<dbReference type="RefSeq" id="WP_015499157.1">
    <property type="nucleotide sequence ID" value="NC_020911.1"/>
</dbReference>
<dbReference type="KEGG" id="oat:OAN307_c14450"/>
<evidence type="ECO:0000313" key="3">
    <source>
        <dbReference type="Proteomes" id="UP000005307"/>
    </source>
</evidence>
<dbReference type="Proteomes" id="UP000005307">
    <property type="component" value="Chromosome"/>
</dbReference>
<feature type="transmembrane region" description="Helical" evidence="1">
    <location>
        <begin position="40"/>
        <end position="64"/>
    </location>
</feature>
<keyword evidence="1" id="KW-0812">Transmembrane</keyword>
<evidence type="ECO:0000256" key="1">
    <source>
        <dbReference type="SAM" id="Phobius"/>
    </source>
</evidence>
<dbReference type="OrthoDB" id="7744460at2"/>
<dbReference type="EMBL" id="CP003740">
    <property type="protein sequence ID" value="AGI67121.1"/>
    <property type="molecule type" value="Genomic_DNA"/>
</dbReference>
<protein>
    <submittedName>
        <fullName evidence="2">Uncharacterized protein</fullName>
    </submittedName>
</protein>
<organism evidence="2 3">
    <name type="scientific">Octadecabacter antarcticus 307</name>
    <dbReference type="NCBI Taxonomy" id="391626"/>
    <lineage>
        <taxon>Bacteria</taxon>
        <taxon>Pseudomonadati</taxon>
        <taxon>Pseudomonadota</taxon>
        <taxon>Alphaproteobacteria</taxon>
        <taxon>Rhodobacterales</taxon>
        <taxon>Roseobacteraceae</taxon>
        <taxon>Octadecabacter</taxon>
    </lineage>
</organism>
<keyword evidence="3" id="KW-1185">Reference proteome</keyword>
<accession>M9R9R1</accession>
<dbReference type="STRING" id="391626.OAN307_c14450"/>
<dbReference type="HOGENOM" id="CLU_2480287_0_0_5"/>
<evidence type="ECO:0000313" key="2">
    <source>
        <dbReference type="EMBL" id="AGI67121.1"/>
    </source>
</evidence>
<dbReference type="eggNOG" id="COG3038">
    <property type="taxonomic scope" value="Bacteria"/>
</dbReference>
<reference evidence="2 3" key="1">
    <citation type="journal article" date="2013" name="PLoS ONE">
        <title>Poles Apart: Arctic and Antarctic Octadecabacter strains Share High Genome Plasticity and a New Type of Xanthorhodopsin.</title>
        <authorList>
            <person name="Vollmers J."/>
            <person name="Voget S."/>
            <person name="Dietrich S."/>
            <person name="Gollnow K."/>
            <person name="Smits M."/>
            <person name="Meyer K."/>
            <person name="Brinkhoff T."/>
            <person name="Simon M."/>
            <person name="Daniel R."/>
        </authorList>
    </citation>
    <scope>NUCLEOTIDE SEQUENCE [LARGE SCALE GENOMIC DNA]</scope>
    <source>
        <strain evidence="2 3">307</strain>
    </source>
</reference>
<keyword evidence="1" id="KW-1133">Transmembrane helix</keyword>
<sequence length="87" mass="9709">MWGLFGVAVTEFLLGLTSSVQLWAGDIVPIAYPIGWPKLNSLVGIVHSIEFCAISALAVAHARFHIWRHTKLRDNALRIMAPMAFHR</sequence>
<name>M9R9R1_9RHOB</name>
<keyword evidence="1" id="KW-0472">Membrane</keyword>
<dbReference type="AlphaFoldDB" id="M9R9R1"/>
<gene>
    <name evidence="2" type="ORF">OAN307_c14450</name>
</gene>
<proteinExistence type="predicted"/>